<proteinExistence type="predicted"/>
<dbReference type="Proteomes" id="UP000279236">
    <property type="component" value="Unassembled WGS sequence"/>
</dbReference>
<dbReference type="GeneID" id="39593801"/>
<feature type="compositionally biased region" description="Low complexity" evidence="1">
    <location>
        <begin position="48"/>
        <end position="61"/>
    </location>
</feature>
<feature type="compositionally biased region" description="Low complexity" evidence="1">
    <location>
        <begin position="28"/>
        <end position="41"/>
    </location>
</feature>
<evidence type="ECO:0000313" key="2">
    <source>
        <dbReference type="EMBL" id="RSH79608.1"/>
    </source>
</evidence>
<accession>A0A427XL97</accession>
<feature type="region of interest" description="Disordered" evidence="1">
    <location>
        <begin position="1"/>
        <end position="90"/>
    </location>
</feature>
<sequence length="145" mass="15063">MRPALRLLAGASSRAPARTVTRLTPQQAAAAREAARLATLRNPPSPTPSTTAPSTAAAAAAGDTDQLPPGSRPVATPRPGGPQTDRRKSLVDSFRSLSWKGKIFVGVLLASTAMLTQAVDYLVPEEDAEQPSRGVGVGITVVDRK</sequence>
<gene>
    <name evidence="2" type="ORF">EHS24_009258</name>
</gene>
<evidence type="ECO:0000256" key="1">
    <source>
        <dbReference type="SAM" id="MobiDB-lite"/>
    </source>
</evidence>
<dbReference type="AlphaFoldDB" id="A0A427XL97"/>
<protein>
    <submittedName>
        <fullName evidence="2">Uncharacterized protein</fullName>
    </submittedName>
</protein>
<organism evidence="2 3">
    <name type="scientific">Apiotrichum porosum</name>
    <dbReference type="NCBI Taxonomy" id="105984"/>
    <lineage>
        <taxon>Eukaryota</taxon>
        <taxon>Fungi</taxon>
        <taxon>Dikarya</taxon>
        <taxon>Basidiomycota</taxon>
        <taxon>Agaricomycotina</taxon>
        <taxon>Tremellomycetes</taxon>
        <taxon>Trichosporonales</taxon>
        <taxon>Trichosporonaceae</taxon>
        <taxon>Apiotrichum</taxon>
    </lineage>
</organism>
<evidence type="ECO:0000313" key="3">
    <source>
        <dbReference type="Proteomes" id="UP000279236"/>
    </source>
</evidence>
<dbReference type="RefSeq" id="XP_028474717.1">
    <property type="nucleotide sequence ID" value="XM_028624549.1"/>
</dbReference>
<dbReference type="EMBL" id="RSCE01000009">
    <property type="protein sequence ID" value="RSH79608.1"/>
    <property type="molecule type" value="Genomic_DNA"/>
</dbReference>
<comment type="caution">
    <text evidence="2">The sequence shown here is derived from an EMBL/GenBank/DDBJ whole genome shotgun (WGS) entry which is preliminary data.</text>
</comment>
<reference evidence="2 3" key="1">
    <citation type="submission" date="2018-11" db="EMBL/GenBank/DDBJ databases">
        <title>Genome sequence of Apiotrichum porosum DSM 27194.</title>
        <authorList>
            <person name="Aliyu H."/>
            <person name="Gorte O."/>
            <person name="Ochsenreither K."/>
        </authorList>
    </citation>
    <scope>NUCLEOTIDE SEQUENCE [LARGE SCALE GENOMIC DNA]</scope>
    <source>
        <strain evidence="2 3">DSM 27194</strain>
    </source>
</reference>
<name>A0A427XL97_9TREE</name>
<feature type="compositionally biased region" description="Low complexity" evidence="1">
    <location>
        <begin position="1"/>
        <end position="18"/>
    </location>
</feature>
<keyword evidence="3" id="KW-1185">Reference proteome</keyword>